<dbReference type="RefSeq" id="WP_003621396.1">
    <property type="nucleotide sequence ID" value="NZ_BJNN01000103.1"/>
</dbReference>
<evidence type="ECO:0000313" key="3">
    <source>
        <dbReference type="EMBL" id="MCJ8353005.1"/>
    </source>
</evidence>
<keyword evidence="1" id="KW-0732">Signal</keyword>
<gene>
    <name evidence="2" type="ORF">GHA01_19410</name>
    <name evidence="3" type="ORF">K1W68_03200</name>
</gene>
<organism evidence="3 5">
    <name type="scientific">Novacetimonas hansenii</name>
    <name type="common">Komagataeibacter hansenii</name>
    <dbReference type="NCBI Taxonomy" id="436"/>
    <lineage>
        <taxon>Bacteria</taxon>
        <taxon>Pseudomonadati</taxon>
        <taxon>Pseudomonadota</taxon>
        <taxon>Alphaproteobacteria</taxon>
        <taxon>Acetobacterales</taxon>
        <taxon>Acetobacteraceae</taxon>
        <taxon>Novacetimonas</taxon>
    </lineage>
</organism>
<protein>
    <recommendedName>
        <fullName evidence="6">Lipoprotein</fullName>
    </recommendedName>
</protein>
<proteinExistence type="predicted"/>
<evidence type="ECO:0008006" key="6">
    <source>
        <dbReference type="Google" id="ProtNLM"/>
    </source>
</evidence>
<dbReference type="Proteomes" id="UP001202887">
    <property type="component" value="Unassembled WGS sequence"/>
</dbReference>
<dbReference type="Proteomes" id="UP000319478">
    <property type="component" value="Unassembled WGS sequence"/>
</dbReference>
<keyword evidence="4" id="KW-1185">Reference proteome</keyword>
<dbReference type="EMBL" id="BJNN01000103">
    <property type="protein sequence ID" value="GEC64092.1"/>
    <property type="molecule type" value="Genomic_DNA"/>
</dbReference>
<dbReference type="PROSITE" id="PS51257">
    <property type="entry name" value="PROKAR_LIPOPROTEIN"/>
    <property type="match status" value="1"/>
</dbReference>
<evidence type="ECO:0000313" key="2">
    <source>
        <dbReference type="EMBL" id="GEC64092.1"/>
    </source>
</evidence>
<reference evidence="3" key="2">
    <citation type="journal article" date="2021" name="Polymers (Basel)">
        <title>Highly Stretchable Bacterial Cellulose Produced by Komagataeibacter hansenii SI1.</title>
        <authorList>
            <person name="Cielecka I."/>
            <person name="Ryngajllo M."/>
            <person name="Maniukiewicz W."/>
            <person name="Bielecki S."/>
        </authorList>
    </citation>
    <scope>NUCLEOTIDE SEQUENCE</scope>
    <source>
        <strain evidence="3">SI1</strain>
    </source>
</reference>
<sequence length="223" mass="25180">MLKNTSLLLACMAAVFSLQGCESFKVKFNPQDAAWTNKTGDTTLVLHGYMLDAHHKEISCDALARNAVLAPDTPYYREWIRVIDSPWRFKSSVDKHSQEFGRIAPYQQGCVFTFPDLPAGKWLIFMAMQHHIASSPLFINNHYAGSTNISDIYSTWAAIELKPEDGIIKKNVVLNKNPKIKDVPQSTGLNMPESHLTDWTAEEQSSLHFSIIPSIHAKDYKKK</sequence>
<reference evidence="2 4" key="1">
    <citation type="submission" date="2019-06" db="EMBL/GenBank/DDBJ databases">
        <title>Whole genome shotgun sequence of Komagataeibacter hansenii NBRC 14820.</title>
        <authorList>
            <person name="Hosoyama A."/>
            <person name="Uohara A."/>
            <person name="Ohji S."/>
            <person name="Ichikawa N."/>
        </authorList>
    </citation>
    <scope>NUCLEOTIDE SEQUENCE [LARGE SCALE GENOMIC DNA]</scope>
    <source>
        <strain evidence="2 4">NBRC 14820</strain>
    </source>
</reference>
<comment type="caution">
    <text evidence="3">The sequence shown here is derived from an EMBL/GenBank/DDBJ whole genome shotgun (WGS) entry which is preliminary data.</text>
</comment>
<evidence type="ECO:0000313" key="5">
    <source>
        <dbReference type="Proteomes" id="UP001202887"/>
    </source>
</evidence>
<evidence type="ECO:0000313" key="4">
    <source>
        <dbReference type="Proteomes" id="UP000319478"/>
    </source>
</evidence>
<evidence type="ECO:0000256" key="1">
    <source>
        <dbReference type="SAM" id="SignalP"/>
    </source>
</evidence>
<dbReference type="AlphaFoldDB" id="A0AAW5ERS9"/>
<feature type="chain" id="PRO_5043756007" description="Lipoprotein" evidence="1">
    <location>
        <begin position="21"/>
        <end position="223"/>
    </location>
</feature>
<reference evidence="3" key="3">
    <citation type="submission" date="2022-03" db="EMBL/GenBank/DDBJ databases">
        <authorList>
            <person name="Ryngajllo M."/>
            <person name="Jacek P."/>
            <person name="Kubiak K."/>
        </authorList>
    </citation>
    <scope>NUCLEOTIDE SEQUENCE</scope>
    <source>
        <strain evidence="3">SI1</strain>
    </source>
</reference>
<name>A0AAW5ERS9_NOVHA</name>
<accession>A0AAW5ERS9</accession>
<dbReference type="EMBL" id="JAIBCX010000005">
    <property type="protein sequence ID" value="MCJ8353005.1"/>
    <property type="molecule type" value="Genomic_DNA"/>
</dbReference>
<feature type="signal peptide" evidence="1">
    <location>
        <begin position="1"/>
        <end position="20"/>
    </location>
</feature>